<evidence type="ECO:0000256" key="1">
    <source>
        <dbReference type="SAM" id="SignalP"/>
    </source>
</evidence>
<keyword evidence="4" id="KW-1185">Reference proteome</keyword>
<protein>
    <recommendedName>
        <fullName evidence="2">DUF8094 domain-containing protein</fullName>
    </recommendedName>
</protein>
<dbReference type="InterPro" id="IPR058407">
    <property type="entry name" value="DUF8094"/>
</dbReference>
<name>A0A2U1ZZ03_9MICO</name>
<dbReference type="PROSITE" id="PS51257">
    <property type="entry name" value="PROKAR_LIPOPROTEIN"/>
    <property type="match status" value="1"/>
</dbReference>
<gene>
    <name evidence="3" type="ORF">C8046_17660</name>
</gene>
<feature type="signal peptide" evidence="1">
    <location>
        <begin position="1"/>
        <end position="22"/>
    </location>
</feature>
<keyword evidence="1" id="KW-0732">Signal</keyword>
<accession>A0A2U1ZZ03</accession>
<dbReference type="Proteomes" id="UP000245166">
    <property type="component" value="Unassembled WGS sequence"/>
</dbReference>
<reference evidence="3 4" key="1">
    <citation type="submission" date="2018-03" db="EMBL/GenBank/DDBJ databases">
        <title>Genome assembly of novel Miniimonas species PCH200.</title>
        <authorList>
            <person name="Thakur V."/>
            <person name="Kumar V."/>
            <person name="Singh D."/>
        </authorList>
    </citation>
    <scope>NUCLEOTIDE SEQUENCE [LARGE SCALE GENOMIC DNA]</scope>
    <source>
        <strain evidence="3 4">PCH200</strain>
    </source>
</reference>
<comment type="caution">
    <text evidence="3">The sequence shown here is derived from an EMBL/GenBank/DDBJ whole genome shotgun (WGS) entry which is preliminary data.</text>
</comment>
<proteinExistence type="predicted"/>
<dbReference type="RefSeq" id="WP_109230575.1">
    <property type="nucleotide sequence ID" value="NZ_PYHR01000002.1"/>
</dbReference>
<evidence type="ECO:0000313" key="3">
    <source>
        <dbReference type="EMBL" id="PWD52194.1"/>
    </source>
</evidence>
<dbReference type="OrthoDB" id="3266092at2"/>
<dbReference type="EMBL" id="PYHR01000002">
    <property type="protein sequence ID" value="PWD52194.1"/>
    <property type="molecule type" value="Genomic_DNA"/>
</dbReference>
<organism evidence="3 4">
    <name type="scientific">Serinibacter arcticus</name>
    <dbReference type="NCBI Taxonomy" id="1655435"/>
    <lineage>
        <taxon>Bacteria</taxon>
        <taxon>Bacillati</taxon>
        <taxon>Actinomycetota</taxon>
        <taxon>Actinomycetes</taxon>
        <taxon>Micrococcales</taxon>
        <taxon>Beutenbergiaceae</taxon>
        <taxon>Serinibacter</taxon>
    </lineage>
</organism>
<dbReference type="Pfam" id="PF26366">
    <property type="entry name" value="DUF8094"/>
    <property type="match status" value="1"/>
</dbReference>
<feature type="chain" id="PRO_5039128616" description="DUF8094 domain-containing protein" evidence="1">
    <location>
        <begin position="23"/>
        <end position="334"/>
    </location>
</feature>
<dbReference type="AlphaFoldDB" id="A0A2U1ZZ03"/>
<feature type="domain" description="DUF8094" evidence="2">
    <location>
        <begin position="43"/>
        <end position="324"/>
    </location>
</feature>
<evidence type="ECO:0000259" key="2">
    <source>
        <dbReference type="Pfam" id="PF26366"/>
    </source>
</evidence>
<evidence type="ECO:0000313" key="4">
    <source>
        <dbReference type="Proteomes" id="UP000245166"/>
    </source>
</evidence>
<sequence>MTPRRRRLSAAGAVLATSLLLAGCAEEVAPTLVAEPPPEFAPPAVSEERAQEVLDEVEDQIAAADAAGDIEQMRARVVAPAIDFRATQYALNTATGGADVPLPLTTDSDVFVVTATDSWPRSILAVSNPGEGSTVRLYLGLTQNSPREDYQLVSWSRLLPGVETPVFATAEIGSAPVTADQEGLLATPADALTRLAAVLTDPADPASAEFEEDPFRPFLTAELDGLRQSVQVAGEVSSASTPGAPVFAIATADGGALVMGTVDSTVTLRKTIEGAELTLGGQIAALGGAEPVEAAAVATYQQMVTVYIPPAGGEQTQMRLLGVDRVLASVTRTE</sequence>